<feature type="transmembrane region" description="Helical" evidence="6">
    <location>
        <begin position="462"/>
        <end position="481"/>
    </location>
</feature>
<evidence type="ECO:0000256" key="3">
    <source>
        <dbReference type="ARBA" id="ARBA00022692"/>
    </source>
</evidence>
<keyword evidence="5 6" id="KW-0472">Membrane</keyword>
<evidence type="ECO:0000259" key="7">
    <source>
        <dbReference type="Pfam" id="PF05425"/>
    </source>
</evidence>
<organism evidence="8 9">
    <name type="scientific">Methylococcus capsulatus</name>
    <dbReference type="NCBI Taxonomy" id="414"/>
    <lineage>
        <taxon>Bacteria</taxon>
        <taxon>Pseudomonadati</taxon>
        <taxon>Pseudomonadota</taxon>
        <taxon>Gammaproteobacteria</taxon>
        <taxon>Methylococcales</taxon>
        <taxon>Methylococcaceae</taxon>
        <taxon>Methylococcus</taxon>
    </lineage>
</organism>
<comment type="caution">
    <text evidence="6">Lacks conserved residue(s) required for the propagation of feature annotation.</text>
</comment>
<dbReference type="GO" id="GO:0005886">
    <property type="term" value="C:plasma membrane"/>
    <property type="evidence" value="ECO:0007669"/>
    <property type="project" value="UniProtKB-SubCell"/>
</dbReference>
<dbReference type="InterPro" id="IPR008457">
    <property type="entry name" value="Cu-R_CopD_dom"/>
</dbReference>
<accession>A0AA35XZ27</accession>
<feature type="transmembrane region" description="Helical" evidence="6">
    <location>
        <begin position="129"/>
        <end position="148"/>
    </location>
</feature>
<dbReference type="Pfam" id="PF05425">
    <property type="entry name" value="CopD"/>
    <property type="match status" value="1"/>
</dbReference>
<evidence type="ECO:0000256" key="6">
    <source>
        <dbReference type="RuleBase" id="RU369037"/>
    </source>
</evidence>
<sequence>MFIQGLANFIDDFLGGLMLISYALIVGSLIWAAWILRIWDRAGGDDGAPEPVVAVCVRLLKGGAITLAAMQGTKLLIKGVLLAATLGDFPLEAYFGTVQFIAGLLRFFLSCGFIYVAGRLSVSPADRSAWNTAAILTVPLVISGAWLVHGVGRFEHRERLMILTVIHQLAAAVWVGGVAQLLFLWHSRRSERVAHQFWPRAITRFGWLGAASVLLLVSTGLPLAVEYIGSLDGLFGTGYGSLVATKVALMAGALYFAYRNHKAGKEWKERGASADLTGKVPYFIEAETFVLVGVLFVAATLSSQPPSVDIKDTTATVSEVAYMFSPRLPKISSPTHEQLLAGEPGRVAVVDKVPSVAATEWSDYNHNISGIFLTGMCLVAMLSYTGRFRWTRYWPVGFIGLSIFLFFRSDAETWPLGPIGFWESTFGNGEVFQHRIATLLAFMLGVLELRARTRPDAHRLRYMFPVLSAFGGILLLTHSHAEFELKSEYLIQSTHTAMGLLAVVVASGRWLELRLAAAPVVSSQSASSRFDTGQVAGFLSILAMFVIGNFLMFYREPLY</sequence>
<dbReference type="PANTHER" id="PTHR34820">
    <property type="entry name" value="INNER MEMBRANE PROTEIN YEBZ"/>
    <property type="match status" value="1"/>
</dbReference>
<dbReference type="AlphaFoldDB" id="A0AA35XZ27"/>
<evidence type="ECO:0000313" key="8">
    <source>
        <dbReference type="EMBL" id="CAI8745283.1"/>
    </source>
</evidence>
<name>A0AA35XZ27_METCP</name>
<feature type="transmembrane region" description="Helical" evidence="6">
    <location>
        <begin position="20"/>
        <end position="39"/>
    </location>
</feature>
<feature type="transmembrane region" description="Helical" evidence="6">
    <location>
        <begin position="493"/>
        <end position="511"/>
    </location>
</feature>
<dbReference type="OMA" id="HWPLLFL"/>
<comment type="subcellular location">
    <subcellularLocation>
        <location evidence="6">Cell inner membrane</location>
        <topology evidence="6">Multi-pass membrane protein</topology>
    </subcellularLocation>
    <subcellularLocation>
        <location evidence="1">Cell membrane</location>
        <topology evidence="1">Multi-pass membrane protein</topology>
    </subcellularLocation>
</comment>
<keyword evidence="6" id="KW-0186">Copper</keyword>
<keyword evidence="6" id="KW-0997">Cell inner membrane</keyword>
<evidence type="ECO:0000256" key="1">
    <source>
        <dbReference type="ARBA" id="ARBA00004651"/>
    </source>
</evidence>
<proteinExistence type="inferred from homology"/>
<keyword evidence="3 6" id="KW-0812">Transmembrane</keyword>
<dbReference type="GO" id="GO:0046688">
    <property type="term" value="P:response to copper ion"/>
    <property type="evidence" value="ECO:0007669"/>
    <property type="project" value="UniProtKB-UniRule"/>
</dbReference>
<dbReference type="Proteomes" id="UP001158598">
    <property type="component" value="Chromosome"/>
</dbReference>
<dbReference type="GO" id="GO:0006825">
    <property type="term" value="P:copper ion transport"/>
    <property type="evidence" value="ECO:0007669"/>
    <property type="project" value="InterPro"/>
</dbReference>
<dbReference type="PANTHER" id="PTHR34820:SF4">
    <property type="entry name" value="INNER MEMBRANE PROTEIN YEBZ"/>
    <property type="match status" value="1"/>
</dbReference>
<evidence type="ECO:0000256" key="5">
    <source>
        <dbReference type="ARBA" id="ARBA00023136"/>
    </source>
</evidence>
<feature type="transmembrane region" description="Helical" evidence="6">
    <location>
        <begin position="93"/>
        <end position="117"/>
    </location>
</feature>
<feature type="transmembrane region" description="Helical" evidence="6">
    <location>
        <begin position="237"/>
        <end position="258"/>
    </location>
</feature>
<feature type="transmembrane region" description="Helical" evidence="6">
    <location>
        <begin position="279"/>
        <end position="301"/>
    </location>
</feature>
<feature type="domain" description="Copper resistance protein D" evidence="7">
    <location>
        <begin position="200"/>
        <end position="301"/>
    </location>
</feature>
<feature type="transmembrane region" description="Helical" evidence="6">
    <location>
        <begin position="393"/>
        <end position="411"/>
    </location>
</feature>
<feature type="transmembrane region" description="Helical" evidence="6">
    <location>
        <begin position="368"/>
        <end position="386"/>
    </location>
</feature>
<comment type="function">
    <text evidence="6">Involved in copper resistance.</text>
</comment>
<feature type="transmembrane region" description="Helical" evidence="6">
    <location>
        <begin position="431"/>
        <end position="450"/>
    </location>
</feature>
<dbReference type="EMBL" id="OX458332">
    <property type="protein sequence ID" value="CAI8745283.1"/>
    <property type="molecule type" value="Genomic_DNA"/>
</dbReference>
<evidence type="ECO:0000256" key="4">
    <source>
        <dbReference type="ARBA" id="ARBA00022989"/>
    </source>
</evidence>
<keyword evidence="2 6" id="KW-1003">Cell membrane</keyword>
<comment type="similarity">
    <text evidence="6">Belongs to the CopD family.</text>
</comment>
<reference evidence="8" key="1">
    <citation type="submission" date="2023-03" db="EMBL/GenBank/DDBJ databases">
        <authorList>
            <person name="Pearce D."/>
        </authorList>
    </citation>
    <scope>NUCLEOTIDE SEQUENCE</scope>
    <source>
        <strain evidence="8">Mc</strain>
    </source>
</reference>
<dbReference type="GeneID" id="88223120"/>
<dbReference type="InterPro" id="IPR032694">
    <property type="entry name" value="CopC/D"/>
</dbReference>
<evidence type="ECO:0000313" key="9">
    <source>
        <dbReference type="Proteomes" id="UP001158598"/>
    </source>
</evidence>
<keyword evidence="4 6" id="KW-1133">Transmembrane helix</keyword>
<dbReference type="RefSeq" id="WP_010960132.1">
    <property type="nucleotide sequence ID" value="NZ_CP079096.1"/>
</dbReference>
<gene>
    <name evidence="8" type="ORF">MCNOR_0541</name>
</gene>
<feature type="transmembrane region" description="Helical" evidence="6">
    <location>
        <begin position="532"/>
        <end position="554"/>
    </location>
</feature>
<feature type="transmembrane region" description="Helical" evidence="6">
    <location>
        <begin position="205"/>
        <end position="225"/>
    </location>
</feature>
<evidence type="ECO:0000256" key="2">
    <source>
        <dbReference type="ARBA" id="ARBA00022475"/>
    </source>
</evidence>
<feature type="transmembrane region" description="Helical" evidence="6">
    <location>
        <begin position="160"/>
        <end position="185"/>
    </location>
</feature>
<protein>
    <recommendedName>
        <fullName evidence="6">Copper resistance protein D</fullName>
    </recommendedName>
</protein>